<keyword evidence="16" id="KW-1185">Reference proteome</keyword>
<evidence type="ECO:0000259" key="13">
    <source>
        <dbReference type="PROSITE" id="PS50055"/>
    </source>
</evidence>
<dbReference type="Pfam" id="PF00102">
    <property type="entry name" value="Y_phosphatase"/>
    <property type="match status" value="1"/>
</dbReference>
<feature type="domain" description="Fibronectin type-III" evidence="15">
    <location>
        <begin position="705"/>
        <end position="803"/>
    </location>
</feature>
<dbReference type="FunFam" id="2.60.40.10:FF:001461">
    <property type="entry name" value="tyrosine-protein phosphatase 10D isoform X4"/>
    <property type="match status" value="1"/>
</dbReference>
<dbReference type="InterPro" id="IPR003595">
    <property type="entry name" value="Tyr_Pase_cat"/>
</dbReference>
<feature type="compositionally biased region" description="Low complexity" evidence="11">
    <location>
        <begin position="982"/>
        <end position="994"/>
    </location>
</feature>
<evidence type="ECO:0000256" key="11">
    <source>
        <dbReference type="SAM" id="MobiDB-lite"/>
    </source>
</evidence>
<keyword evidence="7 12" id="KW-1133">Transmembrane helix</keyword>
<evidence type="ECO:0000256" key="1">
    <source>
        <dbReference type="ARBA" id="ARBA00004479"/>
    </source>
</evidence>
<dbReference type="InterPro" id="IPR003961">
    <property type="entry name" value="FN3_dom"/>
</dbReference>
<dbReference type="SUPFAM" id="SSF52799">
    <property type="entry name" value="(Phosphotyrosine protein) phosphatases II"/>
    <property type="match status" value="1"/>
</dbReference>
<evidence type="ECO:0000256" key="2">
    <source>
        <dbReference type="ARBA" id="ARBA00013064"/>
    </source>
</evidence>
<dbReference type="GO" id="GO:0016020">
    <property type="term" value="C:membrane"/>
    <property type="evidence" value="ECO:0007669"/>
    <property type="project" value="UniProtKB-SubCell"/>
</dbReference>
<dbReference type="GO" id="GO:0004725">
    <property type="term" value="F:protein tyrosine phosphatase activity"/>
    <property type="evidence" value="ECO:0007669"/>
    <property type="project" value="UniProtKB-EC"/>
</dbReference>
<feature type="compositionally biased region" description="Acidic residues" evidence="11">
    <location>
        <begin position="1709"/>
        <end position="1728"/>
    </location>
</feature>
<feature type="compositionally biased region" description="Acidic residues" evidence="11">
    <location>
        <begin position="1777"/>
        <end position="1793"/>
    </location>
</feature>
<dbReference type="InterPro" id="IPR000387">
    <property type="entry name" value="Tyr_Pase_dom"/>
</dbReference>
<comment type="catalytic activity">
    <reaction evidence="10">
        <text>O-phospho-L-tyrosyl-[protein] + H2O = L-tyrosyl-[protein] + phosphate</text>
        <dbReference type="Rhea" id="RHEA:10684"/>
        <dbReference type="Rhea" id="RHEA-COMP:10136"/>
        <dbReference type="Rhea" id="RHEA-COMP:20101"/>
        <dbReference type="ChEBI" id="CHEBI:15377"/>
        <dbReference type="ChEBI" id="CHEBI:43474"/>
        <dbReference type="ChEBI" id="CHEBI:46858"/>
        <dbReference type="ChEBI" id="CHEBI:61978"/>
        <dbReference type="EC" id="3.1.3.48"/>
    </reaction>
</comment>
<gene>
    <name evidence="17 18 19 20" type="primary">Ptp4E</name>
</gene>
<dbReference type="FunFam" id="2.60.40.10:FF:000916">
    <property type="entry name" value="Receptor-type tyrosine-protein phosphatase beta"/>
    <property type="match status" value="1"/>
</dbReference>
<dbReference type="SMART" id="SM00194">
    <property type="entry name" value="PTPc"/>
    <property type="match status" value="1"/>
</dbReference>
<evidence type="ECO:0000256" key="9">
    <source>
        <dbReference type="ARBA" id="ARBA00023180"/>
    </source>
</evidence>
<feature type="region of interest" description="Disordered" evidence="11">
    <location>
        <begin position="814"/>
        <end position="835"/>
    </location>
</feature>
<evidence type="ECO:0000313" key="20">
    <source>
        <dbReference type="RefSeq" id="XP_033238017.1"/>
    </source>
</evidence>
<dbReference type="FunFam" id="2.60.40.10:FF:000823">
    <property type="entry name" value="Tyrosine-protein phosphatase 10D"/>
    <property type="match status" value="1"/>
</dbReference>
<feature type="domain" description="Fibronectin type-III" evidence="15">
    <location>
        <begin position="619"/>
        <end position="703"/>
    </location>
</feature>
<evidence type="ECO:0000256" key="4">
    <source>
        <dbReference type="ARBA" id="ARBA00022729"/>
    </source>
</evidence>
<feature type="domain" description="Fibronectin type-III" evidence="15">
    <location>
        <begin position="532"/>
        <end position="618"/>
    </location>
</feature>
<dbReference type="RefSeq" id="XP_033238016.1">
    <property type="nucleotide sequence ID" value="XM_033382125.1"/>
</dbReference>
<sequence>MDCAAQQPQSQPQQQEEAPAEAEQHTHGRRRLRQQLTQIQPSLAHPHMWILLSILTIFWPQYSSGADLVINVPNASSNDNAFYRIDYSPPFGYPEPNTTIPASEIGKDIKFSRALPGTEYNFWLYYTNSTHQELLTWTVNITTAPDPPASLSVQLRSSKSAFITWKPPRTGNYSGFRIKVLGLTDLPFNRSYALDDRETLQLSVKELTPGGSYQVQAYTIYQGKESVAYTSRNFTTKPNTPGKFIVWFRNETTLLVLWQPPFPAGIYTHYKVSITPDDAIESVLYVEREGEPPGPAQAAFKGLVPGREYNISVQTVSEDETSSVPTTARYLTVPERVLNVTFDEAHTTSSSFRVRWEPPRTYSEFDGYQVMLSTSRRIFNVPRTDAASVTFDYPDILEPGRTYDVVVKTIADNVNSWPATAVVTLRPRPVRFLGGFLDDRSNALHVSWEPAETGKQDGYRIRYHEQTNESEVAVASLHSAPSALDTVIDTALTEYTLDSLQAGRRYLVGVQALSNGVASNVTYITRYTRPAAPIIQELRSIPLGLNISWKSDVNSQQDRYEVHYQRNGTREERTIATNETGLTINYLHAGSGYEIKVYAISHGIRSEPHSYFQAVFPKPPLNLTLQTVHTNLVVLHWQPPEGSDFSEYVVRYRTAASPWQRLANVHESHARIEDMHYGERYLIQVNTISFGVESPSPLELNVTMPPHPVSNVVPLVDSRNLTLEWPRPDGHIDYYTLKWWPTDEGDHVEYKNVTQLEDLTSPSVRIPIEDLSPGRQYKFEVQASSNGIRSGVTHLSTRTMPLIQSDVFISNARAGGTEQAESDAHGNGEEETITLSYTPTPASSTRFDIYRFSMGDPQIKDKEKMANDTERKLTFSGLSPGRLYNVTVWTVSGGVASLPIQRLYRLHPLPISGLEATQVAAREISLRWTAPAGEYTDFELQYLSADEEAPQLLQNVTRLTQITLHGLRPYHNYTFTVVVRSGSSGPSTSSSSSTGREDGQSPPTLMRSSAPISASYQTLAAPPGRVDYFQPSDVQPAEVSFVWLLEPREQHGPIDYFRISCQNIDDAADIVASQEFPANATQGRIDSLVPGNKYIFRIQAKSALGFGAEREHVQLMPILAPPVPEPSVTPLEVGRTSSTIEISYRQSYFSNAHGLVRFYTIIVAEDVGKNASGLEMPSWQDVQSYTVWLPYQAIEPYNPFAAASGVDSANARVVRRSMSPMGGSLLEHFTIGSANCDKHQTGYCNGPLRAGTTYRIKVRAFTDDDKFTDTAYSVPITTERNDTLIVVVTMLSLALIAAILLVAYCQRRCHLIRRASKLSRMQDELAALPEGYVTPNRPIHVKDFGEHYRLMSADSDFRFSEEFEELKHVGRDQACSFANLPCNRPKNRFTNILPYDHSRFKLQPVDDDDGSDYINANYMPGHNSPREFIVTQGPLHSTREEFWRMCWESNSRAIVMLTRCFEKGREKCDQYWPVDRVAMFYGDIKVQLIIDTHFRDWSISEFMVSRNCESRIMRHFHFTTWPDFGVPEPPQSLVRFVRAFRDAIGTDMRPIIVHCSAGVGRSGTFIALDRILQHIHKSDYVDIFGIVFAMRKERVFMVQTEQQYVCIHVCLLAVLEGKEHLLADSLELHANDGYEVTKIYLERPNQQQQQQQMKPKMGTLGAAMGAKTLRASLALAEELDQELMGKQDEEHTMTGVALSDIIIKPNEEADAEEAEEDDDEDDDDDDDQQPLNNETTATLSTASSSSISEDQVDHQEQQQQQHKQRDQGRICPKSDAETDEDDDDDDDDEDGDKEDGVGAKRREADEDGWW</sequence>
<feature type="domain" description="Fibronectin type-III" evidence="15">
    <location>
        <begin position="426"/>
        <end position="531"/>
    </location>
</feature>
<dbReference type="InterPro" id="IPR016130">
    <property type="entry name" value="Tyr_Pase_AS"/>
</dbReference>
<dbReference type="PROSITE" id="PS50056">
    <property type="entry name" value="TYR_PHOSPHATASE_2"/>
    <property type="match status" value="1"/>
</dbReference>
<dbReference type="InterPro" id="IPR013783">
    <property type="entry name" value="Ig-like_fold"/>
</dbReference>
<keyword evidence="5" id="KW-0378">Hydrolase</keyword>
<dbReference type="FunFam" id="2.60.40.10:FF:001445">
    <property type="entry name" value="Tyrosine-protein phosphatase 10D"/>
    <property type="match status" value="1"/>
</dbReference>
<comment type="subcellular location">
    <subcellularLocation>
        <location evidence="1">Membrane</location>
        <topology evidence="1">Single-pass type I membrane protein</topology>
    </subcellularLocation>
</comment>
<proteinExistence type="predicted"/>
<evidence type="ECO:0000256" key="3">
    <source>
        <dbReference type="ARBA" id="ARBA00022692"/>
    </source>
</evidence>
<dbReference type="GO" id="GO:0048666">
    <property type="term" value="P:neuron development"/>
    <property type="evidence" value="ECO:0007669"/>
    <property type="project" value="UniProtKB-ARBA"/>
</dbReference>
<evidence type="ECO:0000256" key="7">
    <source>
        <dbReference type="ARBA" id="ARBA00022989"/>
    </source>
</evidence>
<evidence type="ECO:0000256" key="10">
    <source>
        <dbReference type="ARBA" id="ARBA00051722"/>
    </source>
</evidence>
<feature type="domain" description="Fibronectin type-III" evidence="15">
    <location>
        <begin position="240"/>
        <end position="336"/>
    </location>
</feature>
<dbReference type="PANTHER" id="PTHR46957:SF3">
    <property type="entry name" value="CYTOKINE RECEPTOR"/>
    <property type="match status" value="1"/>
</dbReference>
<evidence type="ECO:0000313" key="17">
    <source>
        <dbReference type="RefSeq" id="XP_033238014.1"/>
    </source>
</evidence>
<dbReference type="InterPro" id="IPR036116">
    <property type="entry name" value="FN3_sf"/>
</dbReference>
<dbReference type="Gene3D" id="2.60.40.10">
    <property type="entry name" value="Immunoglobulins"/>
    <property type="match status" value="10"/>
</dbReference>
<accession>A0A6I8W5R1</accession>
<evidence type="ECO:0000259" key="14">
    <source>
        <dbReference type="PROSITE" id="PS50056"/>
    </source>
</evidence>
<dbReference type="EC" id="3.1.3.48" evidence="2"/>
<evidence type="ECO:0000259" key="15">
    <source>
        <dbReference type="PROSITE" id="PS50853"/>
    </source>
</evidence>
<dbReference type="RefSeq" id="XP_033238015.1">
    <property type="nucleotide sequence ID" value="XM_033382124.1"/>
</dbReference>
<reference evidence="17 18" key="1">
    <citation type="submission" date="2025-04" db="UniProtKB">
        <authorList>
            <consortium name="RefSeq"/>
        </authorList>
    </citation>
    <scope>IDENTIFICATION</scope>
    <source>
        <strain evidence="17 18">MV-25-SWS-2005</strain>
        <tissue evidence="17 18">Whole body</tissue>
    </source>
</reference>
<feature type="domain" description="Fibronectin type-III" evidence="15">
    <location>
        <begin position="1022"/>
        <end position="1123"/>
    </location>
</feature>
<evidence type="ECO:0000313" key="18">
    <source>
        <dbReference type="RefSeq" id="XP_033238015.1"/>
    </source>
</evidence>
<feature type="domain" description="Tyrosine-protein phosphatase" evidence="13">
    <location>
        <begin position="1359"/>
        <end position="1614"/>
    </location>
</feature>
<evidence type="ECO:0000256" key="5">
    <source>
        <dbReference type="ARBA" id="ARBA00022801"/>
    </source>
</evidence>
<dbReference type="Proteomes" id="UP000001819">
    <property type="component" value="Chromosome X"/>
</dbReference>
<dbReference type="SMART" id="SM00404">
    <property type="entry name" value="PTPc_motif"/>
    <property type="match status" value="1"/>
</dbReference>
<dbReference type="SUPFAM" id="SSF49265">
    <property type="entry name" value="Fibronectin type III"/>
    <property type="match status" value="6"/>
</dbReference>
<dbReference type="PROSITE" id="PS00383">
    <property type="entry name" value="TYR_PHOSPHATASE_1"/>
    <property type="match status" value="1"/>
</dbReference>
<feature type="domain" description="Fibronectin type-III" evidence="15">
    <location>
        <begin position="910"/>
        <end position="1004"/>
    </location>
</feature>
<dbReference type="RefSeq" id="XP_033238017.1">
    <property type="nucleotide sequence ID" value="XM_033382126.1"/>
</dbReference>
<dbReference type="GO" id="GO:0009653">
    <property type="term" value="P:anatomical structure morphogenesis"/>
    <property type="evidence" value="ECO:0007669"/>
    <property type="project" value="UniProtKB-ARBA"/>
</dbReference>
<feature type="region of interest" description="Disordered" evidence="11">
    <location>
        <begin position="1"/>
        <end position="30"/>
    </location>
</feature>
<dbReference type="PANTHER" id="PTHR46957">
    <property type="entry name" value="CYTOKINE RECEPTOR"/>
    <property type="match status" value="1"/>
</dbReference>
<feature type="transmembrane region" description="Helical" evidence="12">
    <location>
        <begin position="1284"/>
        <end position="1304"/>
    </location>
</feature>
<feature type="domain" description="Fibronectin type-III" evidence="15">
    <location>
        <begin position="147"/>
        <end position="239"/>
    </location>
</feature>
<dbReference type="FunFam" id="2.60.40.10:FF:001177">
    <property type="entry name" value="Receptor-type tyrosine-protein phosphatase beta"/>
    <property type="match status" value="1"/>
</dbReference>
<evidence type="ECO:0000313" key="19">
    <source>
        <dbReference type="RefSeq" id="XP_033238016.1"/>
    </source>
</evidence>
<name>A0A6I8W5R1_DROPS</name>
<feature type="compositionally biased region" description="Low complexity" evidence="11">
    <location>
        <begin position="1"/>
        <end position="17"/>
    </location>
</feature>
<feature type="region of interest" description="Disordered" evidence="11">
    <location>
        <begin position="1709"/>
        <end position="1810"/>
    </location>
</feature>
<feature type="compositionally biased region" description="Basic and acidic residues" evidence="11">
    <location>
        <begin position="1794"/>
        <end position="1804"/>
    </location>
</feature>
<organism evidence="16 17">
    <name type="scientific">Drosophila pseudoobscura pseudoobscura</name>
    <name type="common">Fruit fly</name>
    <dbReference type="NCBI Taxonomy" id="46245"/>
    <lineage>
        <taxon>Eukaryota</taxon>
        <taxon>Metazoa</taxon>
        <taxon>Ecdysozoa</taxon>
        <taxon>Arthropoda</taxon>
        <taxon>Hexapoda</taxon>
        <taxon>Insecta</taxon>
        <taxon>Pterygota</taxon>
        <taxon>Neoptera</taxon>
        <taxon>Endopterygota</taxon>
        <taxon>Diptera</taxon>
        <taxon>Brachycera</taxon>
        <taxon>Muscomorpha</taxon>
        <taxon>Ephydroidea</taxon>
        <taxon>Drosophilidae</taxon>
        <taxon>Drosophila</taxon>
        <taxon>Sophophora</taxon>
    </lineage>
</organism>
<dbReference type="FunFam" id="3.90.190.10:FF:000009">
    <property type="entry name" value="Receptor-type tyrosine-protein phosphatase beta"/>
    <property type="match status" value="1"/>
</dbReference>
<keyword evidence="3 12" id="KW-0812">Transmembrane</keyword>
<feature type="compositionally biased region" description="Basic and acidic residues" evidence="11">
    <location>
        <begin position="1763"/>
        <end position="1776"/>
    </location>
</feature>
<dbReference type="InterPro" id="IPR050713">
    <property type="entry name" value="RTP_Phos/Ushers"/>
</dbReference>
<keyword evidence="8 12" id="KW-0472">Membrane</keyword>
<dbReference type="PRINTS" id="PR00700">
    <property type="entry name" value="PRTYPHPHTASE"/>
</dbReference>
<dbReference type="CDD" id="cd00063">
    <property type="entry name" value="FN3"/>
    <property type="match status" value="10"/>
</dbReference>
<dbReference type="Pfam" id="PF00041">
    <property type="entry name" value="fn3"/>
    <property type="match status" value="10"/>
</dbReference>
<dbReference type="RefSeq" id="XP_033238014.1">
    <property type="nucleotide sequence ID" value="XM_033382123.1"/>
</dbReference>
<evidence type="ECO:0000256" key="12">
    <source>
        <dbReference type="SAM" id="Phobius"/>
    </source>
</evidence>
<dbReference type="CDD" id="cd14548">
    <property type="entry name" value="R3-PTPc"/>
    <property type="match status" value="1"/>
</dbReference>
<dbReference type="InterPro" id="IPR029021">
    <property type="entry name" value="Prot-tyrosine_phosphatase-like"/>
</dbReference>
<evidence type="ECO:0000256" key="8">
    <source>
        <dbReference type="ARBA" id="ARBA00023136"/>
    </source>
</evidence>
<dbReference type="PROSITE" id="PS50853">
    <property type="entry name" value="FN3"/>
    <property type="match status" value="8"/>
</dbReference>
<dbReference type="InterPro" id="IPR000242">
    <property type="entry name" value="PTP_cat"/>
</dbReference>
<dbReference type="PROSITE" id="PS50055">
    <property type="entry name" value="TYR_PHOSPHATASE_PTP"/>
    <property type="match status" value="1"/>
</dbReference>
<dbReference type="SMART" id="SM00060">
    <property type="entry name" value="FN3"/>
    <property type="match status" value="11"/>
</dbReference>
<evidence type="ECO:0000313" key="16">
    <source>
        <dbReference type="Proteomes" id="UP000001819"/>
    </source>
</evidence>
<protein>
    <recommendedName>
        <fullName evidence="2">protein-tyrosine-phosphatase</fullName>
        <ecNumber evidence="2">3.1.3.48</ecNumber>
    </recommendedName>
</protein>
<dbReference type="FunFam" id="2.60.40.10:FF:001507">
    <property type="entry name" value="tyrosine-protein phosphatase 10D isoform X2"/>
    <property type="match status" value="1"/>
</dbReference>
<feature type="region of interest" description="Disordered" evidence="11">
    <location>
        <begin position="982"/>
        <end position="1008"/>
    </location>
</feature>
<dbReference type="Gene3D" id="3.90.190.10">
    <property type="entry name" value="Protein tyrosine phosphatase superfamily"/>
    <property type="match status" value="1"/>
</dbReference>
<keyword evidence="9" id="KW-0325">Glycoprotein</keyword>
<keyword evidence="6" id="KW-0904">Protein phosphatase</keyword>
<feature type="domain" description="Tyrosine specific protein phosphatases" evidence="14">
    <location>
        <begin position="1531"/>
        <end position="1605"/>
    </location>
</feature>
<feature type="compositionally biased region" description="Low complexity" evidence="11">
    <location>
        <begin position="1731"/>
        <end position="1749"/>
    </location>
</feature>
<evidence type="ECO:0000256" key="6">
    <source>
        <dbReference type="ARBA" id="ARBA00022912"/>
    </source>
</evidence>
<keyword evidence="4" id="KW-0732">Signal</keyword>